<organism evidence="2 3">
    <name type="scientific">Ajellomyces capsulatus</name>
    <name type="common">Darling's disease fungus</name>
    <name type="synonym">Histoplasma capsulatum</name>
    <dbReference type="NCBI Taxonomy" id="5037"/>
    <lineage>
        <taxon>Eukaryota</taxon>
        <taxon>Fungi</taxon>
        <taxon>Dikarya</taxon>
        <taxon>Ascomycota</taxon>
        <taxon>Pezizomycotina</taxon>
        <taxon>Eurotiomycetes</taxon>
        <taxon>Eurotiomycetidae</taxon>
        <taxon>Onygenales</taxon>
        <taxon>Ajellomycetaceae</taxon>
        <taxon>Histoplasma</taxon>
    </lineage>
</organism>
<gene>
    <name evidence="2" type="ORF">I7I52_09854</name>
</gene>
<accession>A0A8H7YYG0</accession>
<evidence type="ECO:0000313" key="2">
    <source>
        <dbReference type="EMBL" id="KAG5299511.1"/>
    </source>
</evidence>
<feature type="compositionally biased region" description="Basic residues" evidence="1">
    <location>
        <begin position="16"/>
        <end position="28"/>
    </location>
</feature>
<reference evidence="2 3" key="1">
    <citation type="submission" date="2021-01" db="EMBL/GenBank/DDBJ databases">
        <title>Chromosome-level genome assembly of a human fungal pathogen reveals clustering of transcriptionally co-regulated genes.</title>
        <authorList>
            <person name="Voorhies M."/>
            <person name="Cohen S."/>
            <person name="Shea T.P."/>
            <person name="Petrus S."/>
            <person name="Munoz J.F."/>
            <person name="Poplawski S."/>
            <person name="Goldman W.E."/>
            <person name="Michael T."/>
            <person name="Cuomo C.A."/>
            <person name="Sil A."/>
            <person name="Beyhan S."/>
        </authorList>
    </citation>
    <scope>NUCLEOTIDE SEQUENCE [LARGE SCALE GENOMIC DNA]</scope>
    <source>
        <strain evidence="2 3">G184AR</strain>
    </source>
</reference>
<proteinExistence type="predicted"/>
<feature type="compositionally biased region" description="Polar residues" evidence="1">
    <location>
        <begin position="1"/>
        <end position="10"/>
    </location>
</feature>
<dbReference type="VEuPathDB" id="FungiDB:I7I52_09854"/>
<feature type="region of interest" description="Disordered" evidence="1">
    <location>
        <begin position="1"/>
        <end position="36"/>
    </location>
</feature>
<evidence type="ECO:0000256" key="1">
    <source>
        <dbReference type="SAM" id="MobiDB-lite"/>
    </source>
</evidence>
<dbReference type="EMBL" id="JAEVHI010000002">
    <property type="protein sequence ID" value="KAG5299511.1"/>
    <property type="molecule type" value="Genomic_DNA"/>
</dbReference>
<protein>
    <submittedName>
        <fullName evidence="2">Uncharacterized protein</fullName>
    </submittedName>
</protein>
<dbReference type="AlphaFoldDB" id="A0A8H7YYG0"/>
<comment type="caution">
    <text evidence="2">The sequence shown here is derived from an EMBL/GenBank/DDBJ whole genome shotgun (WGS) entry which is preliminary data.</text>
</comment>
<sequence length="68" mass="7695">MFSPSQSTRCGISKKEMKKKKKKKKKKSNTNSDHVRSGISLNTHLFIISLMPLMSRRHVICAAGLYST</sequence>
<name>A0A8H7YYG0_AJECA</name>
<dbReference type="Proteomes" id="UP000670092">
    <property type="component" value="Unassembled WGS sequence"/>
</dbReference>
<evidence type="ECO:0000313" key="3">
    <source>
        <dbReference type="Proteomes" id="UP000670092"/>
    </source>
</evidence>